<keyword evidence="5 6" id="KW-0472">Membrane</keyword>
<dbReference type="InterPro" id="IPR001851">
    <property type="entry name" value="ABC_transp_permease"/>
</dbReference>
<keyword evidence="3 6" id="KW-0812">Transmembrane</keyword>
<feature type="transmembrane region" description="Helical" evidence="6">
    <location>
        <begin position="76"/>
        <end position="92"/>
    </location>
</feature>
<reference evidence="7" key="1">
    <citation type="submission" date="2020-05" db="EMBL/GenBank/DDBJ databases">
        <authorList>
            <person name="Chiriac C."/>
            <person name="Salcher M."/>
            <person name="Ghai R."/>
            <person name="Kavagutti S V."/>
        </authorList>
    </citation>
    <scope>NUCLEOTIDE SEQUENCE</scope>
</reference>
<name>A0A6J6CRT2_9ZZZZ</name>
<keyword evidence="4 6" id="KW-1133">Transmembrane helix</keyword>
<gene>
    <name evidence="7" type="ORF">UFOPK1561_00481</name>
</gene>
<evidence type="ECO:0000256" key="6">
    <source>
        <dbReference type="SAM" id="Phobius"/>
    </source>
</evidence>
<feature type="transmembrane region" description="Helical" evidence="6">
    <location>
        <begin position="252"/>
        <end position="269"/>
    </location>
</feature>
<dbReference type="GO" id="GO:0005886">
    <property type="term" value="C:plasma membrane"/>
    <property type="evidence" value="ECO:0007669"/>
    <property type="project" value="UniProtKB-SubCell"/>
</dbReference>
<feature type="transmembrane region" description="Helical" evidence="6">
    <location>
        <begin position="130"/>
        <end position="148"/>
    </location>
</feature>
<proteinExistence type="predicted"/>
<dbReference type="EMBL" id="CAEZSZ010000042">
    <property type="protein sequence ID" value="CAB4553997.1"/>
    <property type="molecule type" value="Genomic_DNA"/>
</dbReference>
<accession>A0A6J6CRT2</accession>
<feature type="transmembrane region" description="Helical" evidence="6">
    <location>
        <begin position="168"/>
        <end position="188"/>
    </location>
</feature>
<evidence type="ECO:0000313" key="7">
    <source>
        <dbReference type="EMBL" id="CAB4553997.1"/>
    </source>
</evidence>
<evidence type="ECO:0000256" key="3">
    <source>
        <dbReference type="ARBA" id="ARBA00022692"/>
    </source>
</evidence>
<evidence type="ECO:0000256" key="5">
    <source>
        <dbReference type="ARBA" id="ARBA00023136"/>
    </source>
</evidence>
<feature type="transmembrane region" description="Helical" evidence="6">
    <location>
        <begin position="303"/>
        <end position="322"/>
    </location>
</feature>
<feature type="transmembrane region" description="Helical" evidence="6">
    <location>
        <begin position="220"/>
        <end position="240"/>
    </location>
</feature>
<feature type="transmembrane region" description="Helical" evidence="6">
    <location>
        <begin position="47"/>
        <end position="69"/>
    </location>
</feature>
<dbReference type="CDD" id="cd06579">
    <property type="entry name" value="TM_PBP1_transp_AraH_like"/>
    <property type="match status" value="1"/>
</dbReference>
<sequence length="345" mass="35341">MAQRSAAVLSKGPRFQVSKGLLTVLVSTVVLYALCAVAAPSSVAPNTILGTLEFASILAIAGLGQMLVIQQAGIDLSVAGAISLAAVIVTAVPDGDNSKLGSAILLAIAVALGFGLLNGFLIGYLKLNPIIATLGSNAALYGLVMGISQGIPRSTTPMLMEIVSGVSFGLPNSVYFALAALGLVVFMLRKTVAGRRFESIGSSSTAAATSGLRVKTHQGIAYVWAQLLYCLAGILIAGVISEPNGFMGETYLLTSVAVVVLGGTSLLGGRGLPTATVVAALFLSQLDQFVLALGVSFAVRTLIQAAALAIGVAIYTVNWPLVRSTIQKLLSMLSRRQNQASLPPA</sequence>
<comment type="subcellular location">
    <subcellularLocation>
        <location evidence="1">Cell membrane</location>
        <topology evidence="1">Multi-pass membrane protein</topology>
    </subcellularLocation>
</comment>
<evidence type="ECO:0000256" key="1">
    <source>
        <dbReference type="ARBA" id="ARBA00004651"/>
    </source>
</evidence>
<dbReference type="GO" id="GO:0022857">
    <property type="term" value="F:transmembrane transporter activity"/>
    <property type="evidence" value="ECO:0007669"/>
    <property type="project" value="InterPro"/>
</dbReference>
<dbReference type="Pfam" id="PF02653">
    <property type="entry name" value="BPD_transp_2"/>
    <property type="match status" value="1"/>
</dbReference>
<evidence type="ECO:0000256" key="2">
    <source>
        <dbReference type="ARBA" id="ARBA00022475"/>
    </source>
</evidence>
<feature type="transmembrane region" description="Helical" evidence="6">
    <location>
        <begin position="104"/>
        <end position="123"/>
    </location>
</feature>
<feature type="transmembrane region" description="Helical" evidence="6">
    <location>
        <begin position="276"/>
        <end position="297"/>
    </location>
</feature>
<keyword evidence="2" id="KW-1003">Cell membrane</keyword>
<feature type="transmembrane region" description="Helical" evidence="6">
    <location>
        <begin position="21"/>
        <end position="41"/>
    </location>
</feature>
<dbReference type="PANTHER" id="PTHR32196">
    <property type="entry name" value="ABC TRANSPORTER PERMEASE PROTEIN YPHD-RELATED-RELATED"/>
    <property type="match status" value="1"/>
</dbReference>
<dbReference type="AlphaFoldDB" id="A0A6J6CRT2"/>
<protein>
    <submittedName>
        <fullName evidence="7">Unannotated protein</fullName>
    </submittedName>
</protein>
<evidence type="ECO:0000256" key="4">
    <source>
        <dbReference type="ARBA" id="ARBA00022989"/>
    </source>
</evidence>
<organism evidence="7">
    <name type="scientific">freshwater metagenome</name>
    <dbReference type="NCBI Taxonomy" id="449393"/>
    <lineage>
        <taxon>unclassified sequences</taxon>
        <taxon>metagenomes</taxon>
        <taxon>ecological metagenomes</taxon>
    </lineage>
</organism>